<organism evidence="2 3">
    <name type="scientific">Saccharomonospora viridis</name>
    <dbReference type="NCBI Taxonomy" id="1852"/>
    <lineage>
        <taxon>Bacteria</taxon>
        <taxon>Bacillati</taxon>
        <taxon>Actinomycetota</taxon>
        <taxon>Actinomycetes</taxon>
        <taxon>Pseudonocardiales</taxon>
        <taxon>Pseudonocardiaceae</taxon>
        <taxon>Saccharomonospora</taxon>
    </lineage>
</organism>
<feature type="chain" id="PRO_5032436429" evidence="1">
    <location>
        <begin position="44"/>
        <end position="171"/>
    </location>
</feature>
<dbReference type="Proteomes" id="UP000030848">
    <property type="component" value="Unassembled WGS sequence"/>
</dbReference>
<name>A0A837D5Z4_9PSEU</name>
<comment type="caution">
    <text evidence="2">The sequence shown here is derived from an EMBL/GenBank/DDBJ whole genome shotgun (WGS) entry which is preliminary data.</text>
</comment>
<keyword evidence="1" id="KW-0732">Signal</keyword>
<evidence type="ECO:0000256" key="1">
    <source>
        <dbReference type="SAM" id="SignalP"/>
    </source>
</evidence>
<gene>
    <name evidence="2" type="ORF">MINT15_28270</name>
</gene>
<accession>A0A837D5Z4</accession>
<dbReference type="EMBL" id="JRZE01000006">
    <property type="protein sequence ID" value="KHF42625.1"/>
    <property type="molecule type" value="Genomic_DNA"/>
</dbReference>
<reference evidence="2 3" key="1">
    <citation type="submission" date="2014-10" db="EMBL/GenBank/DDBJ databases">
        <title>Genome sequence of Micropolyspora internatus JCM3315.</title>
        <authorList>
            <person name="Shin S.-K."/>
            <person name="Yi H."/>
        </authorList>
    </citation>
    <scope>NUCLEOTIDE SEQUENCE [LARGE SCALE GENOMIC DNA]</scope>
    <source>
        <strain evidence="2 3">JCM 3315</strain>
    </source>
</reference>
<proteinExistence type="predicted"/>
<feature type="signal peptide" evidence="1">
    <location>
        <begin position="1"/>
        <end position="43"/>
    </location>
</feature>
<dbReference type="AlphaFoldDB" id="A0A837D5Z4"/>
<protein>
    <submittedName>
        <fullName evidence="2">Uncharacterized protein</fullName>
    </submittedName>
</protein>
<evidence type="ECO:0000313" key="3">
    <source>
        <dbReference type="Proteomes" id="UP000030848"/>
    </source>
</evidence>
<sequence length="171" mass="18249">MMLALRDAGMDRDDGGSAMRKIRTLVVGVAALFLALLPATASAAQEEPVAGKEGVSAAAYEADRAVKGTVPGGLGCVAITGAQACFEAYGDKWWVKDTVADGASAVVIWDNYRNGSLYRQGECQNRLGSGNWGVCNKNYYEGSALYFKLCVYDFSEGRAIRCSTDTFLVYA</sequence>
<evidence type="ECO:0000313" key="2">
    <source>
        <dbReference type="EMBL" id="KHF42625.1"/>
    </source>
</evidence>